<keyword evidence="3" id="KW-1185">Reference proteome</keyword>
<dbReference type="Proteomes" id="UP001197093">
    <property type="component" value="Unassembled WGS sequence"/>
</dbReference>
<dbReference type="InterPro" id="IPR053175">
    <property type="entry name" value="DHMBA_Reg_Transcription_Factor"/>
</dbReference>
<dbReference type="PANTHER" id="PTHR38791:SF5">
    <property type="entry name" value="TRANSCRIPTION FACTOR DBAG-RELATED"/>
    <property type="match status" value="1"/>
</dbReference>
<reference evidence="2" key="1">
    <citation type="submission" date="2023-02" db="EMBL/GenBank/DDBJ databases">
        <authorList>
            <person name="Palmer J.M."/>
        </authorList>
    </citation>
    <scope>NUCLEOTIDE SEQUENCE</scope>
    <source>
        <strain evidence="2">FW57</strain>
    </source>
</reference>
<organism evidence="2 3">
    <name type="scientific">Staphylotrichum longicolle</name>
    <dbReference type="NCBI Taxonomy" id="669026"/>
    <lineage>
        <taxon>Eukaryota</taxon>
        <taxon>Fungi</taxon>
        <taxon>Dikarya</taxon>
        <taxon>Ascomycota</taxon>
        <taxon>Pezizomycotina</taxon>
        <taxon>Sordariomycetes</taxon>
        <taxon>Sordariomycetidae</taxon>
        <taxon>Sordariales</taxon>
        <taxon>Chaetomiaceae</taxon>
        <taxon>Staphylotrichum</taxon>
    </lineage>
</organism>
<sequence>MRSRWSVSEAATPRSAPLVSKSRRRSEGKRLVKEICATPVDKAIQFYIEHYVIGLPDEPKDNQELHGVKWVHSKGTRDIMAAVGLASLSNLTGDKEANTLAKHHYGLALQSIASSVQNMAGLDLEIILRAVVMMAMYEVIRPRDDEPVSPARTHVMGGAAILSNFLPQNRAPPDGPRGLLQMCFSMLASKQGSFQYLSLEPNVLIPTQVSPNNEQPLPQTFFGWISIVDKMVSDRDRPSAELIKKVARFVQLSAVLRSQPFVDGHPKTADVIRDALEINQDLESWERRQDGVWAVAEEHLADFFPDDAVFEGCYHVYDNTYIARVWNHYRWARIMVNQMLLESLDRFPASSAPLVSPEQQRRSLDCIRRLARDTLVSVPTHYRHPKLGPLHRVHFDKTKRAAGIGIAGIPTLLFEVKVTGCAPGVPDSYRTWALGILETAYRDTGMFQANALAGFLRKGIEKGPSSPPFSAVIIKEER</sequence>
<dbReference type="EMBL" id="JAHCVI010000001">
    <property type="protein sequence ID" value="KAG7290824.1"/>
    <property type="molecule type" value="Genomic_DNA"/>
</dbReference>
<comment type="caution">
    <text evidence="2">The sequence shown here is derived from an EMBL/GenBank/DDBJ whole genome shotgun (WGS) entry which is preliminary data.</text>
</comment>
<name>A0AAD4HXE3_9PEZI</name>
<evidence type="ECO:0000313" key="3">
    <source>
        <dbReference type="Proteomes" id="UP001197093"/>
    </source>
</evidence>
<accession>A0AAD4HXE3</accession>
<protein>
    <submittedName>
        <fullName evidence="2">Uncharacterized protein</fullName>
    </submittedName>
</protein>
<evidence type="ECO:0000256" key="1">
    <source>
        <dbReference type="SAM" id="MobiDB-lite"/>
    </source>
</evidence>
<gene>
    <name evidence="2" type="ORF">NEMBOFW57_000828</name>
</gene>
<feature type="region of interest" description="Disordered" evidence="1">
    <location>
        <begin position="1"/>
        <end position="23"/>
    </location>
</feature>
<proteinExistence type="predicted"/>
<dbReference type="AlphaFoldDB" id="A0AAD4HXE3"/>
<dbReference type="PANTHER" id="PTHR38791">
    <property type="entry name" value="ZN(II)2CYS6 TRANSCRIPTION FACTOR (EUROFUNG)-RELATED-RELATED"/>
    <property type="match status" value="1"/>
</dbReference>
<evidence type="ECO:0000313" key="2">
    <source>
        <dbReference type="EMBL" id="KAG7290824.1"/>
    </source>
</evidence>